<protein>
    <submittedName>
        <fullName evidence="7">RNA polymerase sigma factor</fullName>
    </submittedName>
</protein>
<proteinExistence type="inferred from homology"/>
<comment type="caution">
    <text evidence="7">The sequence shown here is derived from an EMBL/GenBank/DDBJ whole genome shotgun (WGS) entry which is preliminary data.</text>
</comment>
<dbReference type="GO" id="GO:0003677">
    <property type="term" value="F:DNA binding"/>
    <property type="evidence" value="ECO:0007669"/>
    <property type="project" value="InterPro"/>
</dbReference>
<gene>
    <name evidence="7" type="ORF">OJ997_35235</name>
</gene>
<dbReference type="SUPFAM" id="SSF88659">
    <property type="entry name" value="Sigma3 and sigma4 domains of RNA polymerase sigma factors"/>
    <property type="match status" value="1"/>
</dbReference>
<dbReference type="Gene3D" id="1.10.1740.10">
    <property type="match status" value="1"/>
</dbReference>
<keyword evidence="4" id="KW-0804">Transcription</keyword>
<keyword evidence="8" id="KW-1185">Reference proteome</keyword>
<dbReference type="EMBL" id="JAPDDP010000126">
    <property type="protein sequence ID" value="MDA0185613.1"/>
    <property type="molecule type" value="Genomic_DNA"/>
</dbReference>
<reference evidence="7" key="1">
    <citation type="submission" date="2022-10" db="EMBL/GenBank/DDBJ databases">
        <title>The WGS of Solirubrobacter phytolaccae KCTC 29190.</title>
        <authorList>
            <person name="Jiang Z."/>
        </authorList>
    </citation>
    <scope>NUCLEOTIDE SEQUENCE</scope>
    <source>
        <strain evidence="7">KCTC 29190</strain>
    </source>
</reference>
<dbReference type="InterPro" id="IPR013325">
    <property type="entry name" value="RNA_pol_sigma_r2"/>
</dbReference>
<dbReference type="RefSeq" id="WP_270030122.1">
    <property type="nucleotide sequence ID" value="NZ_JAPDDP010000126.1"/>
</dbReference>
<dbReference type="GO" id="GO:0006352">
    <property type="term" value="P:DNA-templated transcription initiation"/>
    <property type="evidence" value="ECO:0007669"/>
    <property type="project" value="InterPro"/>
</dbReference>
<dbReference type="Pfam" id="PF08281">
    <property type="entry name" value="Sigma70_r4_2"/>
    <property type="match status" value="1"/>
</dbReference>
<dbReference type="GO" id="GO:0016987">
    <property type="term" value="F:sigma factor activity"/>
    <property type="evidence" value="ECO:0007669"/>
    <property type="project" value="UniProtKB-KW"/>
</dbReference>
<organism evidence="7 8">
    <name type="scientific">Solirubrobacter phytolaccae</name>
    <dbReference type="NCBI Taxonomy" id="1404360"/>
    <lineage>
        <taxon>Bacteria</taxon>
        <taxon>Bacillati</taxon>
        <taxon>Actinomycetota</taxon>
        <taxon>Thermoleophilia</taxon>
        <taxon>Solirubrobacterales</taxon>
        <taxon>Solirubrobacteraceae</taxon>
        <taxon>Solirubrobacter</taxon>
    </lineage>
</organism>
<keyword evidence="2" id="KW-0805">Transcription regulation</keyword>
<dbReference type="PANTHER" id="PTHR43133">
    <property type="entry name" value="RNA POLYMERASE ECF-TYPE SIGMA FACTO"/>
    <property type="match status" value="1"/>
</dbReference>
<evidence type="ECO:0000256" key="1">
    <source>
        <dbReference type="ARBA" id="ARBA00010641"/>
    </source>
</evidence>
<evidence type="ECO:0000256" key="4">
    <source>
        <dbReference type="ARBA" id="ARBA00023163"/>
    </source>
</evidence>
<dbReference type="InterPro" id="IPR014284">
    <property type="entry name" value="RNA_pol_sigma-70_dom"/>
</dbReference>
<dbReference type="NCBIfam" id="TIGR02937">
    <property type="entry name" value="sigma70-ECF"/>
    <property type="match status" value="1"/>
</dbReference>
<dbReference type="InterPro" id="IPR013249">
    <property type="entry name" value="RNA_pol_sigma70_r4_t2"/>
</dbReference>
<dbReference type="InterPro" id="IPR036388">
    <property type="entry name" value="WH-like_DNA-bd_sf"/>
</dbReference>
<dbReference type="PANTHER" id="PTHR43133:SF25">
    <property type="entry name" value="RNA POLYMERASE SIGMA FACTOR RFAY-RELATED"/>
    <property type="match status" value="1"/>
</dbReference>
<feature type="domain" description="RNA polymerase sigma factor 70 region 4 type 2" evidence="6">
    <location>
        <begin position="123"/>
        <end position="173"/>
    </location>
</feature>
<dbReference type="InterPro" id="IPR013324">
    <property type="entry name" value="RNA_pol_sigma_r3/r4-like"/>
</dbReference>
<dbReference type="CDD" id="cd06171">
    <property type="entry name" value="Sigma70_r4"/>
    <property type="match status" value="1"/>
</dbReference>
<dbReference type="SUPFAM" id="SSF88946">
    <property type="entry name" value="Sigma2 domain of RNA polymerase sigma factors"/>
    <property type="match status" value="1"/>
</dbReference>
<name>A0A9X3SCA6_9ACTN</name>
<dbReference type="Pfam" id="PF04542">
    <property type="entry name" value="Sigma70_r2"/>
    <property type="match status" value="1"/>
</dbReference>
<dbReference type="AlphaFoldDB" id="A0A9X3SCA6"/>
<evidence type="ECO:0000313" key="7">
    <source>
        <dbReference type="EMBL" id="MDA0185613.1"/>
    </source>
</evidence>
<evidence type="ECO:0000313" key="8">
    <source>
        <dbReference type="Proteomes" id="UP001147653"/>
    </source>
</evidence>
<evidence type="ECO:0000259" key="6">
    <source>
        <dbReference type="Pfam" id="PF08281"/>
    </source>
</evidence>
<dbReference type="Gene3D" id="1.10.10.10">
    <property type="entry name" value="Winged helix-like DNA-binding domain superfamily/Winged helix DNA-binding domain"/>
    <property type="match status" value="1"/>
</dbReference>
<keyword evidence="3" id="KW-0731">Sigma factor</keyword>
<dbReference type="InterPro" id="IPR007627">
    <property type="entry name" value="RNA_pol_sigma70_r2"/>
</dbReference>
<dbReference type="InterPro" id="IPR039425">
    <property type="entry name" value="RNA_pol_sigma-70-like"/>
</dbReference>
<comment type="similarity">
    <text evidence="1">Belongs to the sigma-70 factor family. ECF subfamily.</text>
</comment>
<sequence length="194" mass="21632">MNFVNAIGDEWMMEKERSPTANRIAELYDEHADTIARYLQRRLEPERVEDAVASVFERALRSYARYVPVHDTPLPWLFGIAANVVADNRRSEKRRLRALARLGAGAVERAADPADLDAVDPRLVEALLRLKPADRETLLLVAWGELSYEETAAALGVPIGTVRSRLARARGQLTASLPASRARPRANATQTEAY</sequence>
<feature type="domain" description="RNA polymerase sigma-70 region 2" evidence="5">
    <location>
        <begin position="27"/>
        <end position="95"/>
    </location>
</feature>
<dbReference type="Proteomes" id="UP001147653">
    <property type="component" value="Unassembled WGS sequence"/>
</dbReference>
<accession>A0A9X3SCA6</accession>
<evidence type="ECO:0000259" key="5">
    <source>
        <dbReference type="Pfam" id="PF04542"/>
    </source>
</evidence>
<evidence type="ECO:0000256" key="2">
    <source>
        <dbReference type="ARBA" id="ARBA00023015"/>
    </source>
</evidence>
<evidence type="ECO:0000256" key="3">
    <source>
        <dbReference type="ARBA" id="ARBA00023082"/>
    </source>
</evidence>